<gene>
    <name evidence="2" type="ORF">BPAG_LOCUS10842</name>
</gene>
<dbReference type="EMBL" id="UZAD01013202">
    <property type="protein sequence ID" value="VDN92028.1"/>
    <property type="molecule type" value="Genomic_DNA"/>
</dbReference>
<evidence type="ECO:0000313" key="3">
    <source>
        <dbReference type="Proteomes" id="UP000278627"/>
    </source>
</evidence>
<dbReference type="WBParaSite" id="BPAG_0001088001-mRNA-1">
    <property type="protein sequence ID" value="BPAG_0001088001-mRNA-1"/>
    <property type="gene ID" value="BPAG_0001088001"/>
</dbReference>
<name>A0A0N4TQK4_BRUPA</name>
<accession>A0A0N4TQK4</accession>
<evidence type="ECO:0000313" key="4">
    <source>
        <dbReference type="WBParaSite" id="BPAG_0001088001-mRNA-1"/>
    </source>
</evidence>
<keyword evidence="3" id="KW-1185">Reference proteome</keyword>
<reference evidence="2 3" key="2">
    <citation type="submission" date="2018-11" db="EMBL/GenBank/DDBJ databases">
        <authorList>
            <consortium name="Pathogen Informatics"/>
        </authorList>
    </citation>
    <scope>NUCLEOTIDE SEQUENCE [LARGE SCALE GENOMIC DNA]</scope>
</reference>
<protein>
    <submittedName>
        <fullName evidence="2 4">Uncharacterized protein</fullName>
    </submittedName>
</protein>
<keyword evidence="1" id="KW-0732">Signal</keyword>
<dbReference type="Proteomes" id="UP000278627">
    <property type="component" value="Unassembled WGS sequence"/>
</dbReference>
<evidence type="ECO:0000313" key="2">
    <source>
        <dbReference type="EMBL" id="VDN92028.1"/>
    </source>
</evidence>
<proteinExistence type="predicted"/>
<reference evidence="4" key="1">
    <citation type="submission" date="2017-02" db="UniProtKB">
        <authorList>
            <consortium name="WormBaseParasite"/>
        </authorList>
    </citation>
    <scope>IDENTIFICATION</scope>
</reference>
<feature type="signal peptide" evidence="1">
    <location>
        <begin position="1"/>
        <end position="18"/>
    </location>
</feature>
<sequence>MLAIILVLVLGATEDELAKSLIENCRRAEPPSEEEGKYLPEPFDASAFQFKGPLIIECPKLHILEPVSVHIEKTQPNRYSESSTQTLRVEGEASVRNGTDVRECNSSMEYEIRTRKSKVLRERASTILLKQTDLDQAPARSKKIILTKEHDALSIGAYIMPTVRTVKSQQREAEGTNPSAVNTRVATHPKGCGWKWVTSLYFYDISTVLEQEDIYNKTINFKVIISIAKIQPN</sequence>
<dbReference type="AlphaFoldDB" id="A0A0N4TQK4"/>
<evidence type="ECO:0000256" key="1">
    <source>
        <dbReference type="SAM" id="SignalP"/>
    </source>
</evidence>
<feature type="chain" id="PRO_5043122132" evidence="1">
    <location>
        <begin position="19"/>
        <end position="233"/>
    </location>
</feature>
<organism evidence="4">
    <name type="scientific">Brugia pahangi</name>
    <name type="common">Filarial nematode worm</name>
    <dbReference type="NCBI Taxonomy" id="6280"/>
    <lineage>
        <taxon>Eukaryota</taxon>
        <taxon>Metazoa</taxon>
        <taxon>Ecdysozoa</taxon>
        <taxon>Nematoda</taxon>
        <taxon>Chromadorea</taxon>
        <taxon>Rhabditida</taxon>
        <taxon>Spirurina</taxon>
        <taxon>Spiruromorpha</taxon>
        <taxon>Filarioidea</taxon>
        <taxon>Onchocercidae</taxon>
        <taxon>Brugia</taxon>
    </lineage>
</organism>